<comment type="similarity">
    <text evidence="1">Belongs to the YciI family.</text>
</comment>
<dbReference type="PANTHER" id="PTHR35174:SF4">
    <property type="entry name" value="BLL7163 PROTEIN"/>
    <property type="match status" value="1"/>
</dbReference>
<dbReference type="SUPFAM" id="SSF54909">
    <property type="entry name" value="Dimeric alpha+beta barrel"/>
    <property type="match status" value="1"/>
</dbReference>
<evidence type="ECO:0000313" key="4">
    <source>
        <dbReference type="EMBL" id="MBB3007497.1"/>
    </source>
</evidence>
<accession>A0A7W4YRJ8</accession>
<evidence type="ECO:0000313" key="5">
    <source>
        <dbReference type="Proteomes" id="UP000578036"/>
    </source>
</evidence>
<evidence type="ECO:0000256" key="1">
    <source>
        <dbReference type="ARBA" id="ARBA00007689"/>
    </source>
</evidence>
<organism evidence="4 5">
    <name type="scientific">Cupriavidus alkaliphilus</name>
    <dbReference type="NCBI Taxonomy" id="942866"/>
    <lineage>
        <taxon>Bacteria</taxon>
        <taxon>Pseudomonadati</taxon>
        <taxon>Pseudomonadota</taxon>
        <taxon>Betaproteobacteria</taxon>
        <taxon>Burkholderiales</taxon>
        <taxon>Burkholderiaceae</taxon>
        <taxon>Cupriavidus</taxon>
    </lineage>
</organism>
<protein>
    <recommendedName>
        <fullName evidence="3">YCII-related domain-containing protein</fullName>
    </recommendedName>
</protein>
<feature type="compositionally biased region" description="Basic and acidic residues" evidence="2">
    <location>
        <begin position="129"/>
        <end position="139"/>
    </location>
</feature>
<keyword evidence="5" id="KW-1185">Reference proteome</keyword>
<feature type="region of interest" description="Disordered" evidence="2">
    <location>
        <begin position="129"/>
        <end position="148"/>
    </location>
</feature>
<gene>
    <name evidence="4" type="ORF">FHX61_002145</name>
</gene>
<dbReference type="Pfam" id="PF03795">
    <property type="entry name" value="YCII"/>
    <property type="match status" value="1"/>
</dbReference>
<dbReference type="InterPro" id="IPR011008">
    <property type="entry name" value="Dimeric_a/b-barrel"/>
</dbReference>
<evidence type="ECO:0000256" key="2">
    <source>
        <dbReference type="SAM" id="MobiDB-lite"/>
    </source>
</evidence>
<dbReference type="AlphaFoldDB" id="A0A7W4YRJ8"/>
<dbReference type="PANTHER" id="PTHR35174">
    <property type="entry name" value="BLL7171 PROTEIN-RELATED"/>
    <property type="match status" value="1"/>
</dbReference>
<evidence type="ECO:0000259" key="3">
    <source>
        <dbReference type="Pfam" id="PF03795"/>
    </source>
</evidence>
<name>A0A7W4YRJ8_9BURK</name>
<feature type="domain" description="YCII-related" evidence="3">
    <location>
        <begin position="3"/>
        <end position="113"/>
    </location>
</feature>
<dbReference type="EMBL" id="JACHWF010000002">
    <property type="protein sequence ID" value="MBB3007497.1"/>
    <property type="molecule type" value="Genomic_DNA"/>
</dbReference>
<reference evidence="4 5" key="1">
    <citation type="submission" date="2020-08" db="EMBL/GenBank/DDBJ databases">
        <title>Genomic Encyclopedia of Type Strains, Phase IV (KMG-V): Genome sequencing to study the core and pangenomes of soil and plant-associated prokaryotes.</title>
        <authorList>
            <person name="Whitman W."/>
        </authorList>
    </citation>
    <scope>NUCLEOTIDE SEQUENCE [LARGE SCALE GENOMIC DNA]</scope>
    <source>
        <strain evidence="4 5">SLV-2362</strain>
    </source>
</reference>
<comment type="caution">
    <text evidence="4">The sequence shown here is derived from an EMBL/GenBank/DDBJ whole genome shotgun (WGS) entry which is preliminary data.</text>
</comment>
<sequence>MSMRVMVIVKATTDSEAGKMPGTELLAAMGNFNEELVKAGIMLAGEGLQPSAKGKRVRFAGSQRTVTDGPFAQPEELVAGFWLWQVKSMDEAVEWVKRCPNPMEGESDIEIRPLFELEDFGAELTPELREQEERLREQAARAARSQQG</sequence>
<dbReference type="Gene3D" id="3.30.70.1060">
    <property type="entry name" value="Dimeric alpha+beta barrel"/>
    <property type="match status" value="1"/>
</dbReference>
<proteinExistence type="inferred from homology"/>
<dbReference type="InterPro" id="IPR005545">
    <property type="entry name" value="YCII"/>
</dbReference>
<dbReference type="Proteomes" id="UP000578036">
    <property type="component" value="Unassembled WGS sequence"/>
</dbReference>